<protein>
    <recommendedName>
        <fullName evidence="9">Protein Wnt</fullName>
    </recommendedName>
</protein>
<keyword evidence="8" id="KW-0449">Lipoprotein</keyword>
<dbReference type="Pfam" id="PF00110">
    <property type="entry name" value="wnt"/>
    <property type="match status" value="2"/>
</dbReference>
<dbReference type="Gene3D" id="3.30.2460.20">
    <property type="match status" value="1"/>
</dbReference>
<dbReference type="PANTHER" id="PTHR12027">
    <property type="entry name" value="WNT RELATED"/>
    <property type="match status" value="1"/>
</dbReference>
<evidence type="ECO:0000256" key="2">
    <source>
        <dbReference type="ARBA" id="ARBA00005683"/>
    </source>
</evidence>
<dbReference type="GO" id="GO:0030182">
    <property type="term" value="P:neuron differentiation"/>
    <property type="evidence" value="ECO:0007669"/>
    <property type="project" value="TreeGrafter"/>
</dbReference>
<dbReference type="PANTHER" id="PTHR12027:SF97">
    <property type="entry name" value="PROTEIN WNT-4"/>
    <property type="match status" value="1"/>
</dbReference>
<dbReference type="InterPro" id="IPR043158">
    <property type="entry name" value="Wnt_C"/>
</dbReference>
<accession>A0AAE1D9K6</accession>
<reference evidence="11" key="1">
    <citation type="journal article" date="2023" name="G3 (Bethesda)">
        <title>A reference genome for the long-term kleptoplast-retaining sea slug Elysia crispata morphotype clarki.</title>
        <authorList>
            <person name="Eastman K.E."/>
            <person name="Pendleton A.L."/>
            <person name="Shaikh M.A."/>
            <person name="Suttiyut T."/>
            <person name="Ogas R."/>
            <person name="Tomko P."/>
            <person name="Gavelis G."/>
            <person name="Widhalm J.R."/>
            <person name="Wisecaver J.H."/>
        </authorList>
    </citation>
    <scope>NUCLEOTIDE SEQUENCE</scope>
    <source>
        <strain evidence="11">ECLA1</strain>
    </source>
</reference>
<keyword evidence="3 9" id="KW-0217">Developmental protein</keyword>
<dbReference type="Proteomes" id="UP001283361">
    <property type="component" value="Unassembled WGS sequence"/>
</dbReference>
<feature type="region of interest" description="Disordered" evidence="10">
    <location>
        <begin position="269"/>
        <end position="306"/>
    </location>
</feature>
<evidence type="ECO:0000313" key="11">
    <source>
        <dbReference type="EMBL" id="KAK3762376.1"/>
    </source>
</evidence>
<evidence type="ECO:0000256" key="9">
    <source>
        <dbReference type="RuleBase" id="RU003500"/>
    </source>
</evidence>
<feature type="compositionally biased region" description="Basic and acidic residues" evidence="10">
    <location>
        <begin position="281"/>
        <end position="290"/>
    </location>
</feature>
<dbReference type="InterPro" id="IPR005817">
    <property type="entry name" value="Wnt"/>
</dbReference>
<keyword evidence="4" id="KW-0964">Secreted</keyword>
<feature type="region of interest" description="Disordered" evidence="10">
    <location>
        <begin position="146"/>
        <end position="172"/>
    </location>
</feature>
<organism evidence="11 12">
    <name type="scientific">Elysia crispata</name>
    <name type="common">lettuce slug</name>
    <dbReference type="NCBI Taxonomy" id="231223"/>
    <lineage>
        <taxon>Eukaryota</taxon>
        <taxon>Metazoa</taxon>
        <taxon>Spiralia</taxon>
        <taxon>Lophotrochozoa</taxon>
        <taxon>Mollusca</taxon>
        <taxon>Gastropoda</taxon>
        <taxon>Heterobranchia</taxon>
        <taxon>Euthyneura</taxon>
        <taxon>Panpulmonata</taxon>
        <taxon>Sacoglossa</taxon>
        <taxon>Placobranchoidea</taxon>
        <taxon>Plakobranchidae</taxon>
        <taxon>Elysia</taxon>
    </lineage>
</organism>
<name>A0AAE1D9K6_9GAST</name>
<feature type="compositionally biased region" description="Low complexity" evidence="10">
    <location>
        <begin position="211"/>
        <end position="234"/>
    </location>
</feature>
<evidence type="ECO:0000256" key="10">
    <source>
        <dbReference type="SAM" id="MobiDB-lite"/>
    </source>
</evidence>
<keyword evidence="6 9" id="KW-0879">Wnt signaling pathway</keyword>
<feature type="region of interest" description="Disordered" evidence="10">
    <location>
        <begin position="189"/>
        <end position="234"/>
    </location>
</feature>
<evidence type="ECO:0000256" key="6">
    <source>
        <dbReference type="ARBA" id="ARBA00022687"/>
    </source>
</evidence>
<keyword evidence="12" id="KW-1185">Reference proteome</keyword>
<dbReference type="EMBL" id="JAWDGP010004715">
    <property type="protein sequence ID" value="KAK3762376.1"/>
    <property type="molecule type" value="Genomic_DNA"/>
</dbReference>
<sequence length="393" mass="44152">MYAISSAGLVHEFARACAQGIMDRCTCDESKHLENTKTWLWGGCGDNIRFGLKFTRKFLRRSRRTEKDIRAQVDEHNSGAGIKVVRDLVKTTCKCHGVSGSCTVRTCWLQLSPFKMVGNVLKARYERSAKVIFFPNQATGNVQLMKRQKPGRRNNNIALGRKKLSPVYRHHSMADPDVRTRYQESYYYFSKRGRKQRRRNRQKRRRRVLRKSAFSSPPSSSSLSSSSALSPSSLTSYSFPDPAGSFSAGYMDAAASKLYMQKTLSGKPELSLTSDTTFPKGSDRESKEQSDVTNGHGAESPDANRGLGAVVSLRRSDLTYIEDSPSFCRQGRYSPGTSGRSCAKGDNCDSICCGRGYNVQRRTVVKACRCEVIWCCKVKCKECLEEEEIYLCK</sequence>
<gene>
    <name evidence="11" type="ORF">RRG08_031958</name>
</gene>
<comment type="function">
    <text evidence="9">Ligand for members of the frizzled family of seven transmembrane receptors.</text>
</comment>
<evidence type="ECO:0000256" key="7">
    <source>
        <dbReference type="ARBA" id="ARBA00023157"/>
    </source>
</evidence>
<feature type="compositionally biased region" description="Basic residues" evidence="10">
    <location>
        <begin position="191"/>
        <end position="210"/>
    </location>
</feature>
<keyword evidence="5" id="KW-0272">Extracellular matrix</keyword>
<dbReference type="PROSITE" id="PS00246">
    <property type="entry name" value="WNT1"/>
    <property type="match status" value="1"/>
</dbReference>
<dbReference type="GO" id="GO:0005125">
    <property type="term" value="F:cytokine activity"/>
    <property type="evidence" value="ECO:0007669"/>
    <property type="project" value="TreeGrafter"/>
</dbReference>
<dbReference type="GO" id="GO:0045165">
    <property type="term" value="P:cell fate commitment"/>
    <property type="evidence" value="ECO:0007669"/>
    <property type="project" value="TreeGrafter"/>
</dbReference>
<comment type="similarity">
    <text evidence="2 9">Belongs to the Wnt family.</text>
</comment>
<dbReference type="AlphaFoldDB" id="A0AAE1D9K6"/>
<evidence type="ECO:0000313" key="12">
    <source>
        <dbReference type="Proteomes" id="UP001283361"/>
    </source>
</evidence>
<evidence type="ECO:0000256" key="8">
    <source>
        <dbReference type="ARBA" id="ARBA00023288"/>
    </source>
</evidence>
<dbReference type="GO" id="GO:0005615">
    <property type="term" value="C:extracellular space"/>
    <property type="evidence" value="ECO:0007669"/>
    <property type="project" value="TreeGrafter"/>
</dbReference>
<dbReference type="SMART" id="SM00097">
    <property type="entry name" value="WNT1"/>
    <property type="match status" value="1"/>
</dbReference>
<feature type="compositionally biased region" description="Basic residues" evidence="10">
    <location>
        <begin position="160"/>
        <end position="171"/>
    </location>
</feature>
<comment type="subcellular location">
    <subcellularLocation>
        <location evidence="1 9">Secreted</location>
        <location evidence="1 9">Extracellular space</location>
        <location evidence="1 9">Extracellular matrix</location>
    </subcellularLocation>
</comment>
<dbReference type="GO" id="GO:0060070">
    <property type="term" value="P:canonical Wnt signaling pathway"/>
    <property type="evidence" value="ECO:0007669"/>
    <property type="project" value="TreeGrafter"/>
</dbReference>
<evidence type="ECO:0000256" key="5">
    <source>
        <dbReference type="ARBA" id="ARBA00022530"/>
    </source>
</evidence>
<evidence type="ECO:0000256" key="3">
    <source>
        <dbReference type="ARBA" id="ARBA00022473"/>
    </source>
</evidence>
<evidence type="ECO:0000256" key="1">
    <source>
        <dbReference type="ARBA" id="ARBA00004498"/>
    </source>
</evidence>
<evidence type="ECO:0000256" key="4">
    <source>
        <dbReference type="ARBA" id="ARBA00022525"/>
    </source>
</evidence>
<dbReference type="InterPro" id="IPR018161">
    <property type="entry name" value="Wnt_CS"/>
</dbReference>
<keyword evidence="7" id="KW-1015">Disulfide bond</keyword>
<dbReference type="GO" id="GO:0005109">
    <property type="term" value="F:frizzled binding"/>
    <property type="evidence" value="ECO:0007669"/>
    <property type="project" value="TreeGrafter"/>
</dbReference>
<comment type="caution">
    <text evidence="11">The sequence shown here is derived from an EMBL/GenBank/DDBJ whole genome shotgun (WGS) entry which is preliminary data.</text>
</comment>
<proteinExistence type="inferred from homology"/>
<dbReference type="PRINTS" id="PR01349">
    <property type="entry name" value="WNTPROTEIN"/>
</dbReference>